<reference evidence="2" key="2">
    <citation type="submission" date="2015-06" db="UniProtKB">
        <authorList>
            <consortium name="EnsemblPlants"/>
        </authorList>
    </citation>
    <scope>IDENTIFICATION</scope>
</reference>
<sequence length="99" mass="10708">MADDDDRFEEEEDVRRSSLAAATSTTTAATRFPLPPPSSRRRRRSSTLDLPRAPAAASIPFFRVVATASPAGRPTSSPPQAGLPREREEDEEGRGGGER</sequence>
<dbReference type="AlphaFoldDB" id="A0A0E0R316"/>
<organism evidence="2 3">
    <name type="scientific">Oryza rufipogon</name>
    <name type="common">Brownbeard rice</name>
    <name type="synonym">Asian wild rice</name>
    <dbReference type="NCBI Taxonomy" id="4529"/>
    <lineage>
        <taxon>Eukaryota</taxon>
        <taxon>Viridiplantae</taxon>
        <taxon>Streptophyta</taxon>
        <taxon>Embryophyta</taxon>
        <taxon>Tracheophyta</taxon>
        <taxon>Spermatophyta</taxon>
        <taxon>Magnoliopsida</taxon>
        <taxon>Liliopsida</taxon>
        <taxon>Poales</taxon>
        <taxon>Poaceae</taxon>
        <taxon>BOP clade</taxon>
        <taxon>Oryzoideae</taxon>
        <taxon>Oryzeae</taxon>
        <taxon>Oryzinae</taxon>
        <taxon>Oryza</taxon>
    </lineage>
</organism>
<evidence type="ECO:0000313" key="2">
    <source>
        <dbReference type="EnsemblPlants" id="ORUFI11G00090.1"/>
    </source>
</evidence>
<evidence type="ECO:0000313" key="3">
    <source>
        <dbReference type="Proteomes" id="UP000008022"/>
    </source>
</evidence>
<evidence type="ECO:0000256" key="1">
    <source>
        <dbReference type="SAM" id="MobiDB-lite"/>
    </source>
</evidence>
<protein>
    <submittedName>
        <fullName evidence="2">Uncharacterized protein</fullName>
    </submittedName>
</protein>
<accession>A0A0E0R316</accession>
<feature type="compositionally biased region" description="Low complexity" evidence="1">
    <location>
        <begin position="17"/>
        <end position="32"/>
    </location>
</feature>
<dbReference type="EnsemblPlants" id="ORUFI11G00090.1">
    <property type="protein sequence ID" value="ORUFI11G00090.1"/>
    <property type="gene ID" value="ORUFI11G00090"/>
</dbReference>
<keyword evidence="3" id="KW-1185">Reference proteome</keyword>
<dbReference type="HOGENOM" id="CLU_2324415_0_0_1"/>
<feature type="compositionally biased region" description="Acidic residues" evidence="1">
    <location>
        <begin position="1"/>
        <end position="12"/>
    </location>
</feature>
<dbReference type="Proteomes" id="UP000008022">
    <property type="component" value="Unassembled WGS sequence"/>
</dbReference>
<proteinExistence type="predicted"/>
<dbReference type="Gramene" id="ORUFI11G00090.1">
    <property type="protein sequence ID" value="ORUFI11G00090.1"/>
    <property type="gene ID" value="ORUFI11G00090"/>
</dbReference>
<name>A0A0E0R316_ORYRU</name>
<reference evidence="3" key="1">
    <citation type="submission" date="2013-06" db="EMBL/GenBank/DDBJ databases">
        <authorList>
            <person name="Zhao Q."/>
        </authorList>
    </citation>
    <scope>NUCLEOTIDE SEQUENCE</scope>
    <source>
        <strain evidence="3">cv. W1943</strain>
    </source>
</reference>
<feature type="region of interest" description="Disordered" evidence="1">
    <location>
        <begin position="1"/>
        <end position="99"/>
    </location>
</feature>